<comment type="similarity">
    <text evidence="1">Belongs to the Rpn/YhgA-like nuclease family.</text>
</comment>
<dbReference type="Pfam" id="PF04754">
    <property type="entry name" value="Transposase_31"/>
    <property type="match status" value="1"/>
</dbReference>
<reference evidence="3 4" key="1">
    <citation type="submission" date="2021-03" db="EMBL/GenBank/DDBJ databases">
        <title>Antimicrobial resistance genes in bacteria isolated from Japanese honey, and their potential for conferring macrolide and lincosamide resistance in the American foulbrood pathogen Paenibacillus larvae.</title>
        <authorList>
            <person name="Okamoto M."/>
            <person name="Kumagai M."/>
            <person name="Kanamori H."/>
            <person name="Takamatsu D."/>
        </authorList>
    </citation>
    <scope>NUCLEOTIDE SEQUENCE [LARGE SCALE GENOMIC DNA]</scope>
    <source>
        <strain evidence="3 4">J8TS2</strain>
    </source>
</reference>
<dbReference type="InterPro" id="IPR010106">
    <property type="entry name" value="RpnA"/>
</dbReference>
<evidence type="ECO:0000259" key="2">
    <source>
        <dbReference type="Pfam" id="PF04754"/>
    </source>
</evidence>
<evidence type="ECO:0000313" key="3">
    <source>
        <dbReference type="EMBL" id="GIN58978.1"/>
    </source>
</evidence>
<sequence>MKLQNPHDTFFKETFGDAEVAKDFLNHYLPNSLMDVVDLHSLEPQKDSFVDKNLDESFSDLLFKAVIQGEEGYFYFLFEHKSYPSKGIALQLLKYMIAIWEAKTQKENNWELPIIIPLVIYHGRDNWQKVKKLGDMMKGYDHLPEEVQVYVPNFAYLLYDFSPHSDEEIKGEAILKIYQMVVREIFNPNNQELVQSIMKALTFLREIKNKEKGIDYLETMMRYVFSTGKNLTEEDAQQVMKQIETTYPEGSEVIVTLAERYMEKGMEKGKMEVAKNLIVKGLSTKDIIEVTGLEEKEINKIKKQVLQ</sequence>
<dbReference type="RefSeq" id="WP_212966979.1">
    <property type="nucleotide sequence ID" value="NZ_BORB01000033.1"/>
</dbReference>
<dbReference type="NCBIfam" id="TIGR01784">
    <property type="entry name" value="T_den_put_tspse"/>
    <property type="match status" value="1"/>
</dbReference>
<evidence type="ECO:0000313" key="4">
    <source>
        <dbReference type="Proteomes" id="UP000679950"/>
    </source>
</evidence>
<accession>A0ABQ4KNL3</accession>
<dbReference type="Proteomes" id="UP000679950">
    <property type="component" value="Unassembled WGS sequence"/>
</dbReference>
<protein>
    <submittedName>
        <fullName evidence="3">Transposase</fullName>
    </submittedName>
</protein>
<organism evidence="3 4">
    <name type="scientific">Lederbergia ruris</name>
    <dbReference type="NCBI Taxonomy" id="217495"/>
    <lineage>
        <taxon>Bacteria</taxon>
        <taxon>Bacillati</taxon>
        <taxon>Bacillota</taxon>
        <taxon>Bacilli</taxon>
        <taxon>Bacillales</taxon>
        <taxon>Bacillaceae</taxon>
        <taxon>Lederbergia</taxon>
    </lineage>
</organism>
<dbReference type="PANTHER" id="PTHR34611">
    <property type="match status" value="1"/>
</dbReference>
<gene>
    <name evidence="3" type="ORF">J8TS2_32970</name>
</gene>
<keyword evidence="4" id="KW-1185">Reference proteome</keyword>
<feature type="domain" description="Transposase (putative) YhgA-like" evidence="2">
    <location>
        <begin position="5"/>
        <end position="210"/>
    </location>
</feature>
<dbReference type="InterPro" id="IPR051699">
    <property type="entry name" value="Rpn/YhgA-like_nuclease"/>
</dbReference>
<dbReference type="InterPro" id="IPR006842">
    <property type="entry name" value="Transposase_31"/>
</dbReference>
<comment type="caution">
    <text evidence="3">The sequence shown here is derived from an EMBL/GenBank/DDBJ whole genome shotgun (WGS) entry which is preliminary data.</text>
</comment>
<name>A0ABQ4KNL3_9BACI</name>
<evidence type="ECO:0000256" key="1">
    <source>
        <dbReference type="ARBA" id="ARBA00009787"/>
    </source>
</evidence>
<dbReference type="PANTHER" id="PTHR34611:SF2">
    <property type="entry name" value="INACTIVE RECOMBINATION-PROMOTING NUCLEASE-LIKE PROTEIN RPNE-RELATED"/>
    <property type="match status" value="1"/>
</dbReference>
<proteinExistence type="inferred from homology"/>
<dbReference type="EMBL" id="BORB01000033">
    <property type="protein sequence ID" value="GIN58978.1"/>
    <property type="molecule type" value="Genomic_DNA"/>
</dbReference>